<sequence>MSDDLIRLSATEAVSLLKRGEVSPLELIDAAEARIAAVEPALNAMPTLCLDRARDHAKRLMAGQGRELEGAPGWLGGLPVSIKDLTDVAGVRTTYGSPIFKDHVPKDSHPVVKRIEAHGGIVIGKSNTPEFGAGGSTFNEVFGRTRNPWNTSLTCGGSTGGGAVSLAAGEAWLAQGTDHGGSLRRPATYCGVVGLRPSPGRVTRGSVNNMFSPLSVQGPMARNVPDLALFLDAMAGWCPLDPLTYDAPARSYVEAVAAAKAERPKRIAFTADFNGQLPMDRETREICTKAVRAFEAAGCIVEEFAPDLGELGEAFLILRSQAFVVDRELQLQTHRDLIKPDIIWNTERGLKATPSQLAWADRERAAFYRRMAALFATYDVIVTPGAATPAFDVMLRNPETIAGVKLENYMAGSMINAAFTMAGCPAVAVPCGFDQYGRPVGLQVVAPPKRDDRALQAAALFEQVSGLAKTVPIDPRAGTVPPAEAAQAI</sequence>
<dbReference type="AlphaFoldDB" id="A0A437MH82"/>
<keyword evidence="3" id="KW-1185">Reference proteome</keyword>
<dbReference type="InterPro" id="IPR036928">
    <property type="entry name" value="AS_sf"/>
</dbReference>
<dbReference type="PANTHER" id="PTHR11895">
    <property type="entry name" value="TRANSAMIDASE"/>
    <property type="match status" value="1"/>
</dbReference>
<dbReference type="InterPro" id="IPR000120">
    <property type="entry name" value="Amidase"/>
</dbReference>
<evidence type="ECO:0000313" key="3">
    <source>
        <dbReference type="Proteomes" id="UP000282957"/>
    </source>
</evidence>
<accession>A0A437MH82</accession>
<organism evidence="2 3">
    <name type="scientific">Rhodovarius crocodyli</name>
    <dbReference type="NCBI Taxonomy" id="1979269"/>
    <lineage>
        <taxon>Bacteria</taxon>
        <taxon>Pseudomonadati</taxon>
        <taxon>Pseudomonadota</taxon>
        <taxon>Alphaproteobacteria</taxon>
        <taxon>Acetobacterales</taxon>
        <taxon>Roseomonadaceae</taxon>
        <taxon>Rhodovarius</taxon>
    </lineage>
</organism>
<dbReference type="OrthoDB" id="7245165at2"/>
<comment type="caution">
    <text evidence="2">The sequence shown here is derived from an EMBL/GenBank/DDBJ whole genome shotgun (WGS) entry which is preliminary data.</text>
</comment>
<dbReference type="Proteomes" id="UP000282957">
    <property type="component" value="Unassembled WGS sequence"/>
</dbReference>
<dbReference type="Gene3D" id="3.90.1300.10">
    <property type="entry name" value="Amidase signature (AS) domain"/>
    <property type="match status" value="1"/>
</dbReference>
<dbReference type="RefSeq" id="WP_127787629.1">
    <property type="nucleotide sequence ID" value="NZ_SACL01000003.1"/>
</dbReference>
<feature type="domain" description="Amidase" evidence="1">
    <location>
        <begin position="26"/>
        <end position="454"/>
    </location>
</feature>
<dbReference type="Pfam" id="PF01425">
    <property type="entry name" value="Amidase"/>
    <property type="match status" value="1"/>
</dbReference>
<evidence type="ECO:0000313" key="2">
    <source>
        <dbReference type="EMBL" id="RVT96982.1"/>
    </source>
</evidence>
<dbReference type="GO" id="GO:0003824">
    <property type="term" value="F:catalytic activity"/>
    <property type="evidence" value="ECO:0007669"/>
    <property type="project" value="InterPro"/>
</dbReference>
<name>A0A437MH82_9PROT</name>
<dbReference type="EMBL" id="SACL01000003">
    <property type="protein sequence ID" value="RVT96982.1"/>
    <property type="molecule type" value="Genomic_DNA"/>
</dbReference>
<dbReference type="SUPFAM" id="SSF75304">
    <property type="entry name" value="Amidase signature (AS) enzymes"/>
    <property type="match status" value="1"/>
</dbReference>
<protein>
    <submittedName>
        <fullName evidence="2">Amidase</fullName>
    </submittedName>
</protein>
<dbReference type="PANTHER" id="PTHR11895:SF76">
    <property type="entry name" value="INDOLEACETAMIDE HYDROLASE"/>
    <property type="match status" value="1"/>
</dbReference>
<evidence type="ECO:0000259" key="1">
    <source>
        <dbReference type="Pfam" id="PF01425"/>
    </source>
</evidence>
<reference evidence="2 3" key="1">
    <citation type="submission" date="2019-01" db="EMBL/GenBank/DDBJ databases">
        <authorList>
            <person name="Chen W.-M."/>
        </authorList>
    </citation>
    <scope>NUCLEOTIDE SEQUENCE [LARGE SCALE GENOMIC DNA]</scope>
    <source>
        <strain evidence="2 3">CCP-6</strain>
    </source>
</reference>
<dbReference type="InterPro" id="IPR023631">
    <property type="entry name" value="Amidase_dom"/>
</dbReference>
<proteinExistence type="predicted"/>
<gene>
    <name evidence="2" type="ORF">EOD42_11345</name>
</gene>